<dbReference type="EMBL" id="JAABOA010002623">
    <property type="protein sequence ID" value="KAF9579625.1"/>
    <property type="molecule type" value="Genomic_DNA"/>
</dbReference>
<organism evidence="2 3">
    <name type="scientific">Lunasporangiospora selenospora</name>
    <dbReference type="NCBI Taxonomy" id="979761"/>
    <lineage>
        <taxon>Eukaryota</taxon>
        <taxon>Fungi</taxon>
        <taxon>Fungi incertae sedis</taxon>
        <taxon>Mucoromycota</taxon>
        <taxon>Mortierellomycotina</taxon>
        <taxon>Mortierellomycetes</taxon>
        <taxon>Mortierellales</taxon>
        <taxon>Mortierellaceae</taxon>
        <taxon>Lunasporangiospora</taxon>
    </lineage>
</organism>
<feature type="region of interest" description="Disordered" evidence="1">
    <location>
        <begin position="212"/>
        <end position="233"/>
    </location>
</feature>
<dbReference type="OrthoDB" id="2400457at2759"/>
<feature type="region of interest" description="Disordered" evidence="1">
    <location>
        <begin position="130"/>
        <end position="154"/>
    </location>
</feature>
<proteinExistence type="predicted"/>
<feature type="compositionally biased region" description="Basic and acidic residues" evidence="1">
    <location>
        <begin position="143"/>
        <end position="154"/>
    </location>
</feature>
<evidence type="ECO:0000256" key="1">
    <source>
        <dbReference type="SAM" id="MobiDB-lite"/>
    </source>
</evidence>
<feature type="region of interest" description="Disordered" evidence="1">
    <location>
        <begin position="1039"/>
        <end position="1058"/>
    </location>
</feature>
<comment type="caution">
    <text evidence="2">The sequence shown here is derived from an EMBL/GenBank/DDBJ whole genome shotgun (WGS) entry which is preliminary data.</text>
</comment>
<evidence type="ECO:0000313" key="3">
    <source>
        <dbReference type="Proteomes" id="UP000780801"/>
    </source>
</evidence>
<feature type="region of interest" description="Disordered" evidence="1">
    <location>
        <begin position="1"/>
        <end position="54"/>
    </location>
</feature>
<feature type="compositionally biased region" description="Polar residues" evidence="1">
    <location>
        <begin position="20"/>
        <end position="54"/>
    </location>
</feature>
<dbReference type="Proteomes" id="UP000780801">
    <property type="component" value="Unassembled WGS sequence"/>
</dbReference>
<reference evidence="2" key="1">
    <citation type="journal article" date="2020" name="Fungal Divers.">
        <title>Resolving the Mortierellaceae phylogeny through synthesis of multi-gene phylogenetics and phylogenomics.</title>
        <authorList>
            <person name="Vandepol N."/>
            <person name="Liber J."/>
            <person name="Desiro A."/>
            <person name="Na H."/>
            <person name="Kennedy M."/>
            <person name="Barry K."/>
            <person name="Grigoriev I.V."/>
            <person name="Miller A.N."/>
            <person name="O'Donnell K."/>
            <person name="Stajich J.E."/>
            <person name="Bonito G."/>
        </authorList>
    </citation>
    <scope>NUCLEOTIDE SEQUENCE</scope>
    <source>
        <strain evidence="2">KOD1015</strain>
    </source>
</reference>
<feature type="compositionally biased region" description="Polar residues" evidence="1">
    <location>
        <begin position="216"/>
        <end position="230"/>
    </location>
</feature>
<sequence>MVTLSSQAFRRKATRPNPLTPITHSISDSLPLHSQQAAQTNSNNTDINNPESTDNTEGITLIFARIDPDTHELIILWDDVLQAFPDAQCIHHNGVLVPFLVDKVFNLRQPKRISHIPGVVFDVVKSDNGALPPVQQPSPSIQSEDKESVDKEMTEVQEQDMAMSGVLSDTDNEELAEMKQGDATSGTRTPCGDDETLTSIIANRTTLVTRGFNIPSRENSPNQPVGTPRSQAPHGVVSDFVEVVDVLPIYQSYGNPDDEQELREQETNRVIADIASATVSVVPPSTFTGSTRSRGSTKAEGSQCHIKLVMSNPSYDMHGDFEWPLSTIFPERDDSQHKLLNIPKRMVRAVLHLLYGSLDWDRHLLPRLFIVLPNEWDFQSTGAVQDAQLVLHFLCECGPHTVTPSRDQPKDHFIHRTSHSGYVIKEPEVFFRKYGPYVLTMLYAVKVDHVLGGYSGSNRINPVNENTSQIYKMVDAMIHYLHMNSKEFSITDSLDSFDETCQLDLATLSTYLESVRGQFRNQMVQSLNGGFNDTSRTLNVALPTPESALAFYAVLKRSAIAVYQVFLGLGWDPSFYDLIELADGISSTSVVDLTIDGSFVQKDIPQYLERGTRFEAITAMITNNLSKFCSLKLTGFPDYFLREQIIPSELLSTVTEIDVQLPSSFAPETIQEIFEQMILPYSVLKKMTLNGPSVESSSRVFIYNKIKVSTLVLQGCGSTLSLQMNSFQSPIAAWTVPSLANVNKADVSGISERQVAQLISEESAPVLYANIMLSELLFRYSWLNKLDLVCDLKDFETTLRHVSVLMKSRKTNHGVASFNSDGSFPVTPWTFLENEEVGGCTMNNTDDNPVQLPSKAISWECILRTPNREPWKVRLQSSTGEFGRCESKVLLKRRPNVDLCSFLSAFGWSVQSLVTNEHWSDDEAFSLLSSIQKVGSAALRHLELNPKSLTQEGVRHMQDLIDLAKPSLKRFSLQITCLHLDSVSWNATELLNKYNRIVNELRLSGRQPTVWFPKISEHVWSHLDVPLLEKLILEFEEDELDEDEDEVDTTNDNSNSKINEADILSETVAEWLKQMIRLPPVGSRDSMTSRRRSSAGHVHPLRSLELISVHLTTKGWNEFVEAIDLKVLTRISLEETNISCSQISKLAGLLPRENPREEPQTSKDMARNSIESMRQLFTSLGIDPSVHSKHGQIESSSSAASSLTKAKVVLTGSCGNLEAYVHTTRQKEARRRLAARMEDKDCRIKFTVLWRSEGEELALVTVERH</sequence>
<accession>A0A9P6KCE9</accession>
<keyword evidence="3" id="KW-1185">Reference proteome</keyword>
<gene>
    <name evidence="2" type="ORF">BGW38_004047</name>
</gene>
<feature type="compositionally biased region" description="Acidic residues" evidence="1">
    <location>
        <begin position="1039"/>
        <end position="1049"/>
    </location>
</feature>
<protein>
    <submittedName>
        <fullName evidence="2">Uncharacterized protein</fullName>
    </submittedName>
</protein>
<name>A0A9P6KCE9_9FUNG</name>
<dbReference type="AlphaFoldDB" id="A0A9P6KCE9"/>
<evidence type="ECO:0000313" key="2">
    <source>
        <dbReference type="EMBL" id="KAF9579625.1"/>
    </source>
</evidence>